<organism evidence="1">
    <name type="scientific">Marseillevirus sp</name>
    <dbReference type="NCBI Taxonomy" id="2809551"/>
    <lineage>
        <taxon>Viruses</taxon>
        <taxon>Varidnaviria</taxon>
        <taxon>Bamfordvirae</taxon>
        <taxon>Nucleocytoviricota</taxon>
        <taxon>Megaviricetes</taxon>
        <taxon>Pimascovirales</taxon>
        <taxon>Pimascovirales incertae sedis</taxon>
        <taxon>Marseilleviridae</taxon>
        <taxon>Marseillevirus</taxon>
    </lineage>
</organism>
<sequence>MAHFFAGSSDLDAATADNVPPIASAAKEIITEMTIPITSLFYSFTRKNK</sequence>
<protein>
    <submittedName>
        <fullName evidence="1">Uncharacterized protein</fullName>
    </submittedName>
</protein>
<dbReference type="EMBL" id="OR343189">
    <property type="protein sequence ID" value="WNL50405.1"/>
    <property type="molecule type" value="Genomic_DNA"/>
</dbReference>
<proteinExistence type="predicted"/>
<evidence type="ECO:0000313" key="1">
    <source>
        <dbReference type="EMBL" id="WNL50405.1"/>
    </source>
</evidence>
<gene>
    <name evidence="1" type="ORF">MarDSR_366</name>
</gene>
<accession>A0AA96EL69</accession>
<name>A0AA96EL69_9VIRU</name>
<reference evidence="1" key="1">
    <citation type="submission" date="2023-07" db="EMBL/GenBank/DDBJ databases">
        <authorList>
            <person name="Xia Y."/>
        </authorList>
    </citation>
    <scope>NUCLEOTIDE SEQUENCE</scope>
    <source>
        <strain evidence="1">E</strain>
    </source>
</reference>